<sequence length="236" mass="24879">MQILRFEDAPEVAPKRKKSSAGWIGLGLVAALFGVSTAFASGTIAINGTTNSTIDLGQGVVTVSGCDSDIGFKPNTTLNTLSTGFVVSEVIIGHDYSDVNNDGLIDTAACDGKQLKISFYADIKDETGAVTGRTQLTCANLLNSGDGLIKGSDRPTGIARIGEPVSLKKTAFKCEAGSIYLQIVKDENSTIKIEWAKNKIVDEVADYPLLASAFDHVTIESVSDENNLSVYAPAPE</sequence>
<gene>
    <name evidence="2" type="ORF">UFOPK3174_01530</name>
</gene>
<protein>
    <submittedName>
        <fullName evidence="2">Unannotated protein</fullName>
    </submittedName>
</protein>
<evidence type="ECO:0000313" key="2">
    <source>
        <dbReference type="EMBL" id="CAB4833785.1"/>
    </source>
</evidence>
<dbReference type="AlphaFoldDB" id="A0A6J7ALL7"/>
<reference evidence="2" key="1">
    <citation type="submission" date="2020-05" db="EMBL/GenBank/DDBJ databases">
        <authorList>
            <person name="Chiriac C."/>
            <person name="Salcher M."/>
            <person name="Ghai R."/>
            <person name="Kavagutti S V."/>
        </authorList>
    </citation>
    <scope>NUCLEOTIDE SEQUENCE</scope>
</reference>
<keyword evidence="1" id="KW-0812">Transmembrane</keyword>
<name>A0A6J7ALL7_9ZZZZ</name>
<proteinExistence type="predicted"/>
<keyword evidence="1" id="KW-0472">Membrane</keyword>
<evidence type="ECO:0000256" key="1">
    <source>
        <dbReference type="SAM" id="Phobius"/>
    </source>
</evidence>
<keyword evidence="1" id="KW-1133">Transmembrane helix</keyword>
<feature type="transmembrane region" description="Helical" evidence="1">
    <location>
        <begin position="21"/>
        <end position="46"/>
    </location>
</feature>
<dbReference type="EMBL" id="CAFABH010000053">
    <property type="protein sequence ID" value="CAB4833785.1"/>
    <property type="molecule type" value="Genomic_DNA"/>
</dbReference>
<accession>A0A6J7ALL7</accession>
<organism evidence="2">
    <name type="scientific">freshwater metagenome</name>
    <dbReference type="NCBI Taxonomy" id="449393"/>
    <lineage>
        <taxon>unclassified sequences</taxon>
        <taxon>metagenomes</taxon>
        <taxon>ecological metagenomes</taxon>
    </lineage>
</organism>